<feature type="compositionally biased region" description="Polar residues" evidence="1">
    <location>
        <begin position="110"/>
        <end position="124"/>
    </location>
</feature>
<gene>
    <name evidence="2" type="ORF">OKA104_LOCUS53239</name>
</gene>
<dbReference type="Proteomes" id="UP000663881">
    <property type="component" value="Unassembled WGS sequence"/>
</dbReference>
<dbReference type="EMBL" id="CAJOAY010032698">
    <property type="protein sequence ID" value="CAF4433928.1"/>
    <property type="molecule type" value="Genomic_DNA"/>
</dbReference>
<feature type="non-terminal residue" evidence="2">
    <location>
        <position position="1"/>
    </location>
</feature>
<accession>A0A820R6W6</accession>
<protein>
    <submittedName>
        <fullName evidence="2">Uncharacterized protein</fullName>
    </submittedName>
</protein>
<feature type="region of interest" description="Disordered" evidence="1">
    <location>
        <begin position="1"/>
        <end position="140"/>
    </location>
</feature>
<feature type="compositionally biased region" description="Low complexity" evidence="1">
    <location>
        <begin position="83"/>
        <end position="93"/>
    </location>
</feature>
<comment type="caution">
    <text evidence="2">The sequence shown here is derived from an EMBL/GenBank/DDBJ whole genome shotgun (WGS) entry which is preliminary data.</text>
</comment>
<feature type="compositionally biased region" description="Basic and acidic residues" evidence="1">
    <location>
        <begin position="26"/>
        <end position="36"/>
    </location>
</feature>
<dbReference type="AlphaFoldDB" id="A0A820R6W6"/>
<name>A0A820R6W6_9BILA</name>
<evidence type="ECO:0000313" key="3">
    <source>
        <dbReference type="Proteomes" id="UP000663881"/>
    </source>
</evidence>
<evidence type="ECO:0000313" key="2">
    <source>
        <dbReference type="EMBL" id="CAF4433928.1"/>
    </source>
</evidence>
<sequence length="140" mass="15947">REPRTKLPESDNEEEVEKPINRKSRPKIDKEQEITRKPKSKPRQKVEVEEEEEMVKIPKKKSHHTNVEIQIPNGKSTSHRSVPPTTTSKPTKSAQKHPTSSHRITERRATQPSQDELSDASHSSAKMIESSAKPIKKTTS</sequence>
<proteinExistence type="predicted"/>
<organism evidence="2 3">
    <name type="scientific">Adineta steineri</name>
    <dbReference type="NCBI Taxonomy" id="433720"/>
    <lineage>
        <taxon>Eukaryota</taxon>
        <taxon>Metazoa</taxon>
        <taxon>Spiralia</taxon>
        <taxon>Gnathifera</taxon>
        <taxon>Rotifera</taxon>
        <taxon>Eurotatoria</taxon>
        <taxon>Bdelloidea</taxon>
        <taxon>Adinetida</taxon>
        <taxon>Adinetidae</taxon>
        <taxon>Adineta</taxon>
    </lineage>
</organism>
<reference evidence="2" key="1">
    <citation type="submission" date="2021-02" db="EMBL/GenBank/DDBJ databases">
        <authorList>
            <person name="Nowell W R."/>
        </authorList>
    </citation>
    <scope>NUCLEOTIDE SEQUENCE</scope>
</reference>
<evidence type="ECO:0000256" key="1">
    <source>
        <dbReference type="SAM" id="MobiDB-lite"/>
    </source>
</evidence>